<feature type="domain" description="Type I restriction modification DNA specificity" evidence="6">
    <location>
        <begin position="371"/>
        <end position="545"/>
    </location>
</feature>
<evidence type="ECO:0000256" key="2">
    <source>
        <dbReference type="ARBA" id="ARBA00022747"/>
    </source>
</evidence>
<dbReference type="Proteomes" id="UP001232445">
    <property type="component" value="Unassembled WGS sequence"/>
</dbReference>
<dbReference type="EMBL" id="JAUSUQ010000015">
    <property type="protein sequence ID" value="MDQ0340523.1"/>
    <property type="molecule type" value="Genomic_DNA"/>
</dbReference>
<comment type="subunit">
    <text evidence="4">The methyltransferase is composed of M and S polypeptides.</text>
</comment>
<proteinExistence type="inferred from homology"/>
<protein>
    <submittedName>
        <fullName evidence="7">Type I restriction enzyme S subunit</fullName>
        <ecNumber evidence="7">3.1.21.3</ecNumber>
    </submittedName>
</protein>
<dbReference type="InterPro" id="IPR044946">
    <property type="entry name" value="Restrct_endonuc_typeI_TRD_sf"/>
</dbReference>
<keyword evidence="3" id="KW-0238">DNA-binding</keyword>
<dbReference type="Gene3D" id="3.90.220.20">
    <property type="entry name" value="DNA methylase specificity domains"/>
    <property type="match status" value="2"/>
</dbReference>
<dbReference type="EC" id="3.1.21.3" evidence="7"/>
<keyword evidence="2" id="KW-0680">Restriction system</keyword>
<name>A0ABU0CVT3_9BACI</name>
<gene>
    <name evidence="7" type="ORF">J2S00_003347</name>
</gene>
<dbReference type="GO" id="GO:0009035">
    <property type="term" value="F:type I site-specific deoxyribonuclease activity"/>
    <property type="evidence" value="ECO:0007669"/>
    <property type="project" value="UniProtKB-EC"/>
</dbReference>
<dbReference type="RefSeq" id="WP_307342291.1">
    <property type="nucleotide sequence ID" value="NZ_JAUSUQ010000015.1"/>
</dbReference>
<evidence type="ECO:0000256" key="4">
    <source>
        <dbReference type="ARBA" id="ARBA00038652"/>
    </source>
</evidence>
<dbReference type="SUPFAM" id="SSF116734">
    <property type="entry name" value="DNA methylase specificity domain"/>
    <property type="match status" value="2"/>
</dbReference>
<dbReference type="PANTHER" id="PTHR43140:SF1">
    <property type="entry name" value="TYPE I RESTRICTION ENZYME ECOKI SPECIFICITY SUBUNIT"/>
    <property type="match status" value="1"/>
</dbReference>
<dbReference type="InterPro" id="IPR051212">
    <property type="entry name" value="Type-I_RE_S_subunit"/>
</dbReference>
<comment type="similarity">
    <text evidence="1">Belongs to the type-I restriction system S methylase family.</text>
</comment>
<evidence type="ECO:0000259" key="6">
    <source>
        <dbReference type="Pfam" id="PF01420"/>
    </source>
</evidence>
<sequence length="561" mass="64753">MSELLKHLHDAVQTEEDVDLLREKILDLAFRGKLVPQDPNDEPVTVLLEKIQKEKEQLIREKIIRRPKKLLPIKKEEIPYKIPESWVWVRLGDIGLINPRSNIEDSIEVSFIPMKLIHDGFSNKYSYKVKKWCTVKKGYTHVREGDVVVAKITPCFENRKSAVLSKLVNGYGAATTELHVFRPLHFSLIIPEYILFLFKTKLFIDKGVSTYTGTAGQQRVSKSFFEDTLVPLPPFNEQKRIVTKVDELMALCDELVERIKQKNNTSSVFNKTVFTRIQDTNNTEVENDIRFVLEHMDSLVHTKEDVQMLRNSILSLATRGKLVPQDPSDEPASVLLEKIQEEKERFIKEKKMRRQKALPTIKDEEIPYKIPESWEWVRLDDITLIRRGASPRPIKSFITEDENGVPWIKIGDAEKSNKYITSTKEKITKEGAKKSVYLTSGSLIMSNSMSFGKAYILGINGCIHDGWLSFQVFKKYVNNEWLLYFLNGSFKQFEKKAVGTGVKNLNIDRVRATLIPVPPFNEQKRIVAKVDELMKICDELEKRIEEYEKSHSTLIRAILAS</sequence>
<keyword evidence="8" id="KW-1185">Reference proteome</keyword>
<comment type="caution">
    <text evidence="7">The sequence shown here is derived from an EMBL/GenBank/DDBJ whole genome shotgun (WGS) entry which is preliminary data.</text>
</comment>
<keyword evidence="7" id="KW-0378">Hydrolase</keyword>
<evidence type="ECO:0000313" key="7">
    <source>
        <dbReference type="EMBL" id="MDQ0340523.1"/>
    </source>
</evidence>
<accession>A0ABU0CVT3</accession>
<feature type="coiled-coil region" evidence="5">
    <location>
        <begin position="523"/>
        <end position="557"/>
    </location>
</feature>
<evidence type="ECO:0000256" key="1">
    <source>
        <dbReference type="ARBA" id="ARBA00010923"/>
    </source>
</evidence>
<dbReference type="InterPro" id="IPR000055">
    <property type="entry name" value="Restrct_endonuc_typeI_TRD"/>
</dbReference>
<evidence type="ECO:0000313" key="8">
    <source>
        <dbReference type="Proteomes" id="UP001232445"/>
    </source>
</evidence>
<reference evidence="7 8" key="1">
    <citation type="submission" date="2023-07" db="EMBL/GenBank/DDBJ databases">
        <title>Genomic Encyclopedia of Type Strains, Phase IV (KMG-IV): sequencing the most valuable type-strain genomes for metagenomic binning, comparative biology and taxonomic classification.</title>
        <authorList>
            <person name="Goeker M."/>
        </authorList>
    </citation>
    <scope>NUCLEOTIDE SEQUENCE [LARGE SCALE GENOMIC DNA]</scope>
    <source>
        <strain evidence="7 8">DSM 17740</strain>
    </source>
</reference>
<dbReference type="CDD" id="cd17283">
    <property type="entry name" value="RMtype1_S_Hpy180ORF7835P_TRD2-CR2_like"/>
    <property type="match status" value="1"/>
</dbReference>
<feature type="domain" description="Type I restriction modification DNA specificity" evidence="6">
    <location>
        <begin position="83"/>
        <end position="261"/>
    </location>
</feature>
<dbReference type="PANTHER" id="PTHR43140">
    <property type="entry name" value="TYPE-1 RESTRICTION ENZYME ECOKI SPECIFICITY PROTEIN"/>
    <property type="match status" value="1"/>
</dbReference>
<organism evidence="7 8">
    <name type="scientific">Caldalkalibacillus uzonensis</name>
    <dbReference type="NCBI Taxonomy" id="353224"/>
    <lineage>
        <taxon>Bacteria</taxon>
        <taxon>Bacillati</taxon>
        <taxon>Bacillota</taxon>
        <taxon>Bacilli</taxon>
        <taxon>Bacillales</taxon>
        <taxon>Bacillaceae</taxon>
        <taxon>Caldalkalibacillus</taxon>
    </lineage>
</organism>
<dbReference type="Pfam" id="PF01420">
    <property type="entry name" value="Methylase_S"/>
    <property type="match status" value="2"/>
</dbReference>
<evidence type="ECO:0000256" key="3">
    <source>
        <dbReference type="ARBA" id="ARBA00023125"/>
    </source>
</evidence>
<keyword evidence="5" id="KW-0175">Coiled coil</keyword>
<dbReference type="CDD" id="cd17260">
    <property type="entry name" value="RMtype1_S_EcoEI-TRD1-CR1_like"/>
    <property type="match status" value="1"/>
</dbReference>
<evidence type="ECO:0000256" key="5">
    <source>
        <dbReference type="SAM" id="Coils"/>
    </source>
</evidence>